<accession>A0ABN9HJV7</accession>
<name>A0ABN9HJV7_9NEOB</name>
<evidence type="ECO:0000313" key="3">
    <source>
        <dbReference type="Proteomes" id="UP001162483"/>
    </source>
</evidence>
<proteinExistence type="predicted"/>
<dbReference type="Proteomes" id="UP001162483">
    <property type="component" value="Unassembled WGS sequence"/>
</dbReference>
<evidence type="ECO:0000313" key="2">
    <source>
        <dbReference type="EMBL" id="CAI9622077.1"/>
    </source>
</evidence>
<dbReference type="EMBL" id="CATNWA010021277">
    <property type="protein sequence ID" value="CAI9622077.1"/>
    <property type="molecule type" value="Genomic_DNA"/>
</dbReference>
<gene>
    <name evidence="2" type="ORF">SPARVUS_LOCUS16226162</name>
</gene>
<protein>
    <submittedName>
        <fullName evidence="2">Uncharacterized protein</fullName>
    </submittedName>
</protein>
<sequence>METAAMGRQYMGPMRDSGPGSSMRRRVYRVTMADYGAWQHAMGRPVILPAPYVK</sequence>
<feature type="region of interest" description="Disordered" evidence="1">
    <location>
        <begin position="1"/>
        <end position="22"/>
    </location>
</feature>
<organism evidence="2 3">
    <name type="scientific">Staurois parvus</name>
    <dbReference type="NCBI Taxonomy" id="386267"/>
    <lineage>
        <taxon>Eukaryota</taxon>
        <taxon>Metazoa</taxon>
        <taxon>Chordata</taxon>
        <taxon>Craniata</taxon>
        <taxon>Vertebrata</taxon>
        <taxon>Euteleostomi</taxon>
        <taxon>Amphibia</taxon>
        <taxon>Batrachia</taxon>
        <taxon>Anura</taxon>
        <taxon>Neobatrachia</taxon>
        <taxon>Ranoidea</taxon>
        <taxon>Ranidae</taxon>
        <taxon>Staurois</taxon>
    </lineage>
</organism>
<comment type="caution">
    <text evidence="2">The sequence shown here is derived from an EMBL/GenBank/DDBJ whole genome shotgun (WGS) entry which is preliminary data.</text>
</comment>
<evidence type="ECO:0000256" key="1">
    <source>
        <dbReference type="SAM" id="MobiDB-lite"/>
    </source>
</evidence>
<keyword evidence="3" id="KW-1185">Reference proteome</keyword>
<reference evidence="2" key="1">
    <citation type="submission" date="2023-05" db="EMBL/GenBank/DDBJ databases">
        <authorList>
            <person name="Stuckert A."/>
        </authorList>
    </citation>
    <scope>NUCLEOTIDE SEQUENCE</scope>
</reference>